<dbReference type="Proteomes" id="UP000035680">
    <property type="component" value="Unassembled WGS sequence"/>
</dbReference>
<dbReference type="InterPro" id="IPR051119">
    <property type="entry name" value="Nematode_SR-like"/>
</dbReference>
<dbReference type="AlphaFoldDB" id="A0A0K0F1Q2"/>
<keyword evidence="1" id="KW-1133">Transmembrane helix</keyword>
<feature type="transmembrane region" description="Helical" evidence="1">
    <location>
        <begin position="240"/>
        <end position="261"/>
    </location>
</feature>
<keyword evidence="1" id="KW-0472">Membrane</keyword>
<accession>A0A0K0F1Q2</accession>
<feature type="transmembrane region" description="Helical" evidence="1">
    <location>
        <begin position="12"/>
        <end position="39"/>
    </location>
</feature>
<keyword evidence="1" id="KW-0812">Transmembrane</keyword>
<evidence type="ECO:0000256" key="1">
    <source>
        <dbReference type="SAM" id="Phobius"/>
    </source>
</evidence>
<evidence type="ECO:0000313" key="3">
    <source>
        <dbReference type="WBParaSite" id="SVE_0272700.1"/>
    </source>
</evidence>
<dbReference type="WBParaSite" id="SVE_0272700.1">
    <property type="protein sequence ID" value="SVE_0272700.1"/>
    <property type="gene ID" value="SVE_0272700"/>
</dbReference>
<dbReference type="PANTHER" id="PTHR31627:SF42">
    <property type="entry name" value="G_PROTEIN_RECEP_F1_2 DOMAIN-CONTAINING PROTEIN-RELATED"/>
    <property type="match status" value="1"/>
</dbReference>
<feature type="transmembrane region" description="Helical" evidence="1">
    <location>
        <begin position="51"/>
        <end position="68"/>
    </location>
</feature>
<sequence>MLTNGVSSIFLTAYFILIVTIDILSWIIYLLLLIFLIKCRWKDDRVISKEFFTLCIFNGVLDIIFVVEEYVNFRIPQFGFFEDFYKDVLAYSTAAGVCYVYSLCQVIVISLSGITLTFNRFYAIKFPTAYKEFWSGWRLFLLTIWPVVVVTPIFIAYCRTPVNFIVDPLSGRIFQNFFDERVNNDIWSLVIGLHITALIVNGVLNIFLVRIIKKEFRRSRTNVSSQDSDNRVDLAMSKYALIHFVCFGMVAIVETIIVFAFRGNSTYLAYNCLTTYVLAETIMVFFSPYTLLILSKDIRKRFFLFLRLGKLNKIFNTSTNRLAVSNINPTLQTRSHKTTNLPNQRQRQNLMENVVI</sequence>
<reference evidence="2" key="1">
    <citation type="submission" date="2014-07" db="EMBL/GenBank/DDBJ databases">
        <authorList>
            <person name="Martin A.A"/>
            <person name="De Silva N."/>
        </authorList>
    </citation>
    <scope>NUCLEOTIDE SEQUENCE</scope>
</reference>
<evidence type="ECO:0000313" key="2">
    <source>
        <dbReference type="Proteomes" id="UP000035680"/>
    </source>
</evidence>
<dbReference type="PANTHER" id="PTHR31627">
    <property type="entry name" value="SERPENTINE RECEPTOR CLASS GAMMA-RELATED"/>
    <property type="match status" value="1"/>
</dbReference>
<dbReference type="Pfam" id="PF10323">
    <property type="entry name" value="7TM_GPCR_Srv"/>
    <property type="match status" value="1"/>
</dbReference>
<dbReference type="Gene3D" id="1.20.1070.10">
    <property type="entry name" value="Rhodopsin 7-helix transmembrane proteins"/>
    <property type="match status" value="1"/>
</dbReference>
<dbReference type="SUPFAM" id="SSF81321">
    <property type="entry name" value="Family A G protein-coupled receptor-like"/>
    <property type="match status" value="1"/>
</dbReference>
<dbReference type="InterPro" id="IPR019426">
    <property type="entry name" value="7TM_GPCR_serpentine_rcpt_Srv"/>
</dbReference>
<feature type="transmembrane region" description="Helical" evidence="1">
    <location>
        <begin position="88"/>
        <end position="118"/>
    </location>
</feature>
<feature type="transmembrane region" description="Helical" evidence="1">
    <location>
        <begin position="273"/>
        <end position="294"/>
    </location>
</feature>
<name>A0A0K0F1Q2_STRVS</name>
<feature type="transmembrane region" description="Helical" evidence="1">
    <location>
        <begin position="186"/>
        <end position="212"/>
    </location>
</feature>
<proteinExistence type="predicted"/>
<feature type="transmembrane region" description="Helical" evidence="1">
    <location>
        <begin position="139"/>
        <end position="157"/>
    </location>
</feature>
<reference evidence="3" key="2">
    <citation type="submission" date="2015-08" db="UniProtKB">
        <authorList>
            <consortium name="WormBaseParasite"/>
        </authorList>
    </citation>
    <scope>IDENTIFICATION</scope>
</reference>
<keyword evidence="2" id="KW-1185">Reference proteome</keyword>
<protein>
    <submittedName>
        <fullName evidence="3">Serpentine receptor class gamma</fullName>
    </submittedName>
</protein>
<organism evidence="2 3">
    <name type="scientific">Strongyloides venezuelensis</name>
    <name type="common">Threadworm</name>
    <dbReference type="NCBI Taxonomy" id="75913"/>
    <lineage>
        <taxon>Eukaryota</taxon>
        <taxon>Metazoa</taxon>
        <taxon>Ecdysozoa</taxon>
        <taxon>Nematoda</taxon>
        <taxon>Chromadorea</taxon>
        <taxon>Rhabditida</taxon>
        <taxon>Tylenchina</taxon>
        <taxon>Panagrolaimomorpha</taxon>
        <taxon>Strongyloidoidea</taxon>
        <taxon>Strongyloididae</taxon>
        <taxon>Strongyloides</taxon>
    </lineage>
</organism>